<keyword evidence="7" id="KW-1185">Reference proteome</keyword>
<dbReference type="InterPro" id="IPR036390">
    <property type="entry name" value="WH_DNA-bd_sf"/>
</dbReference>
<gene>
    <name evidence="6" type="ORF">EZJ58_1478</name>
</gene>
<protein>
    <submittedName>
        <fullName evidence="6">IclR family transcriptional regulator</fullName>
    </submittedName>
</protein>
<keyword evidence="3" id="KW-0804">Transcription</keyword>
<accession>A0A4R1NFF8</accession>
<dbReference type="Pfam" id="PF01614">
    <property type="entry name" value="IclR_C"/>
    <property type="match status" value="1"/>
</dbReference>
<evidence type="ECO:0000256" key="3">
    <source>
        <dbReference type="ARBA" id="ARBA00023163"/>
    </source>
</evidence>
<dbReference type="PANTHER" id="PTHR30136:SF35">
    <property type="entry name" value="HTH-TYPE TRANSCRIPTIONAL REGULATOR RV1719"/>
    <property type="match status" value="1"/>
</dbReference>
<dbReference type="GO" id="GO:0045892">
    <property type="term" value="P:negative regulation of DNA-templated transcription"/>
    <property type="evidence" value="ECO:0007669"/>
    <property type="project" value="TreeGrafter"/>
</dbReference>
<dbReference type="PROSITE" id="PS51077">
    <property type="entry name" value="HTH_ICLR"/>
    <property type="match status" value="1"/>
</dbReference>
<dbReference type="InterPro" id="IPR014757">
    <property type="entry name" value="Tscrpt_reg_IclR_C"/>
</dbReference>
<evidence type="ECO:0000313" key="6">
    <source>
        <dbReference type="EMBL" id="TCL03406.1"/>
    </source>
</evidence>
<dbReference type="GO" id="GO:0003700">
    <property type="term" value="F:DNA-binding transcription factor activity"/>
    <property type="evidence" value="ECO:0007669"/>
    <property type="project" value="TreeGrafter"/>
</dbReference>
<dbReference type="SUPFAM" id="SSF55781">
    <property type="entry name" value="GAF domain-like"/>
    <property type="match status" value="1"/>
</dbReference>
<evidence type="ECO:0000256" key="1">
    <source>
        <dbReference type="ARBA" id="ARBA00023015"/>
    </source>
</evidence>
<dbReference type="EMBL" id="SJOI01000001">
    <property type="protein sequence ID" value="TCL03406.1"/>
    <property type="molecule type" value="Genomic_DNA"/>
</dbReference>
<evidence type="ECO:0000313" key="7">
    <source>
        <dbReference type="Proteomes" id="UP000294555"/>
    </source>
</evidence>
<name>A0A4R1NFF8_9GAMM</name>
<dbReference type="InterPro" id="IPR005471">
    <property type="entry name" value="Tscrpt_reg_IclR_N"/>
</dbReference>
<dbReference type="SMART" id="SM00346">
    <property type="entry name" value="HTH_ICLR"/>
    <property type="match status" value="1"/>
</dbReference>
<dbReference type="Gene3D" id="3.30.450.40">
    <property type="match status" value="1"/>
</dbReference>
<dbReference type="AlphaFoldDB" id="A0A4R1NFF8"/>
<dbReference type="InterPro" id="IPR036388">
    <property type="entry name" value="WH-like_DNA-bd_sf"/>
</dbReference>
<dbReference type="PANTHER" id="PTHR30136">
    <property type="entry name" value="HELIX-TURN-HELIX TRANSCRIPTIONAL REGULATOR, ICLR FAMILY"/>
    <property type="match status" value="1"/>
</dbReference>
<proteinExistence type="predicted"/>
<dbReference type="Proteomes" id="UP000294555">
    <property type="component" value="Unassembled WGS sequence"/>
</dbReference>
<dbReference type="InterPro" id="IPR029016">
    <property type="entry name" value="GAF-like_dom_sf"/>
</dbReference>
<organism evidence="6 7">
    <name type="scientific">Sodalis ligni</name>
    <dbReference type="NCBI Taxonomy" id="2697027"/>
    <lineage>
        <taxon>Bacteria</taxon>
        <taxon>Pseudomonadati</taxon>
        <taxon>Pseudomonadota</taxon>
        <taxon>Gammaproteobacteria</taxon>
        <taxon>Enterobacterales</taxon>
        <taxon>Bruguierivoracaceae</taxon>
        <taxon>Sodalis</taxon>
    </lineage>
</organism>
<evidence type="ECO:0000259" key="5">
    <source>
        <dbReference type="PROSITE" id="PS51078"/>
    </source>
</evidence>
<dbReference type="RefSeq" id="WP_203521975.1">
    <property type="nucleotide sequence ID" value="NZ_CP075169.1"/>
</dbReference>
<sequence length="260" mass="28604">MRDGPNSSGGSEPSYPISSVDNALRLLLLFREQQSMRLTEACNYLGVAHSTAHRLLAMLIHRGFVRQDDTRAYRPGPMLVEIGLAVVQKMDVRMHARPFLEKLAAKFGETVHLVTLEGDKVRYIDAVESDRTLRVIARTGQILYAHCTSAGKAMLGELTPEQVRTLYANKKLLPQTSSSIKSMDALESALDDVRSLGYATNYEESEEGVGSVAIALVNAANRPVASMAVAVPVTRLVPEMQANIVKALKEVRQQFRDLPV</sequence>
<dbReference type="PROSITE" id="PS51078">
    <property type="entry name" value="ICLR_ED"/>
    <property type="match status" value="1"/>
</dbReference>
<dbReference type="Gene3D" id="1.10.10.10">
    <property type="entry name" value="Winged helix-like DNA-binding domain superfamily/Winged helix DNA-binding domain"/>
    <property type="match status" value="1"/>
</dbReference>
<evidence type="ECO:0000256" key="2">
    <source>
        <dbReference type="ARBA" id="ARBA00023125"/>
    </source>
</evidence>
<feature type="domain" description="IclR-ED" evidence="5">
    <location>
        <begin position="78"/>
        <end position="260"/>
    </location>
</feature>
<dbReference type="InterPro" id="IPR050707">
    <property type="entry name" value="HTH_MetabolicPath_Reg"/>
</dbReference>
<keyword evidence="2" id="KW-0238">DNA-binding</keyword>
<comment type="caution">
    <text evidence="6">The sequence shown here is derived from an EMBL/GenBank/DDBJ whole genome shotgun (WGS) entry which is preliminary data.</text>
</comment>
<dbReference type="SUPFAM" id="SSF46785">
    <property type="entry name" value="Winged helix' DNA-binding domain"/>
    <property type="match status" value="1"/>
</dbReference>
<evidence type="ECO:0000259" key="4">
    <source>
        <dbReference type="PROSITE" id="PS51077"/>
    </source>
</evidence>
<dbReference type="GO" id="GO:0003677">
    <property type="term" value="F:DNA binding"/>
    <property type="evidence" value="ECO:0007669"/>
    <property type="project" value="UniProtKB-KW"/>
</dbReference>
<keyword evidence="1" id="KW-0805">Transcription regulation</keyword>
<reference evidence="6 7" key="1">
    <citation type="submission" date="2019-02" db="EMBL/GenBank/DDBJ databases">
        <title>Investigation of anaerobic lignin degradation for improved lignocellulosic biofuels.</title>
        <authorList>
            <person name="Deangelis K."/>
        </authorList>
    </citation>
    <scope>NUCLEOTIDE SEQUENCE [LARGE SCALE GENOMIC DNA]</scope>
    <source>
        <strain evidence="6 7">159R</strain>
    </source>
</reference>
<dbReference type="Pfam" id="PF09339">
    <property type="entry name" value="HTH_IclR"/>
    <property type="match status" value="1"/>
</dbReference>
<feature type="domain" description="HTH iclR-type" evidence="4">
    <location>
        <begin position="17"/>
        <end position="77"/>
    </location>
</feature>